<reference evidence="3" key="4">
    <citation type="submission" date="2023-03" db="EMBL/GenBank/DDBJ databases">
        <authorList>
            <person name="Shen W."/>
            <person name="Cai J."/>
        </authorList>
    </citation>
    <scope>NUCLEOTIDE SEQUENCE</scope>
    <source>
        <strain evidence="3">B1010-2</strain>
    </source>
</reference>
<protein>
    <submittedName>
        <fullName evidence="2">D-alanyl-D-alanine carboxypeptidase DdcY</fullName>
        <ecNumber evidence="2">3.4.17.14</ecNumber>
    </submittedName>
</protein>
<dbReference type="SUPFAM" id="SSF55166">
    <property type="entry name" value="Hedgehog/DD-peptidase"/>
    <property type="match status" value="1"/>
</dbReference>
<gene>
    <name evidence="2" type="primary">ddcY</name>
    <name evidence="4" type="ORF">A5804_002043</name>
    <name evidence="5" type="ORF">EB12_02149</name>
    <name evidence="2" type="ORF">M3X98_10885</name>
    <name evidence="3" type="ORF">P6Z85_09745</name>
</gene>
<dbReference type="CDD" id="cd14852">
    <property type="entry name" value="LD-carboxypeptidase"/>
    <property type="match status" value="1"/>
</dbReference>
<dbReference type="EMBL" id="JARPTX010000032">
    <property type="protein sequence ID" value="MDT2370427.1"/>
    <property type="molecule type" value="Genomic_DNA"/>
</dbReference>
<dbReference type="InterPro" id="IPR003709">
    <property type="entry name" value="VanY-like_core_dom"/>
</dbReference>
<reference evidence="5 7" key="1">
    <citation type="submission" date="2015-06" db="EMBL/GenBank/DDBJ databases">
        <title>The Genome Sequence of Enterococcus faecium 131EA1.</title>
        <authorList>
            <consortium name="The Broad Institute Genomics Platform"/>
            <consortium name="The Broad Institute Genome Sequencing Center for Infectious Disease"/>
            <person name="Earl A.M."/>
            <person name="Van Tyne D."/>
            <person name="Lebreton F."/>
            <person name="Saavedra J.T."/>
            <person name="Gilmore M.S."/>
            <person name="Manson Mcguire A."/>
            <person name="Clock S."/>
            <person name="Crupain M."/>
            <person name="Rangan U."/>
            <person name="Young S."/>
            <person name="Abouelleil A."/>
            <person name="Cao P."/>
            <person name="Chapman S.B."/>
            <person name="Griggs A."/>
            <person name="Priest M."/>
            <person name="Shea T."/>
            <person name="Wortman J."/>
            <person name="Nusbaum C."/>
            <person name="Birren B."/>
        </authorList>
    </citation>
    <scope>NUCLEOTIDE SEQUENCE [LARGE SCALE GENOMIC DNA]</scope>
    <source>
        <strain evidence="5 7">131EA1</strain>
    </source>
</reference>
<dbReference type="RefSeq" id="WP_002301484.1">
    <property type="nucleotide sequence ID" value="NZ_CAACYB010000001.1"/>
</dbReference>
<evidence type="ECO:0000313" key="7">
    <source>
        <dbReference type="Proteomes" id="UP000253144"/>
    </source>
</evidence>
<evidence type="ECO:0000313" key="3">
    <source>
        <dbReference type="EMBL" id="MDT2370427.1"/>
    </source>
</evidence>
<dbReference type="AlphaFoldDB" id="A0A3F3NKS4"/>
<keyword evidence="2" id="KW-0645">Protease</keyword>
<dbReference type="GO" id="GO:0009046">
    <property type="term" value="F:zinc D-Ala-D-Ala carboxypeptidase activity"/>
    <property type="evidence" value="ECO:0007669"/>
    <property type="project" value="UniProtKB-EC"/>
</dbReference>
<dbReference type="Proteomes" id="UP000253144">
    <property type="component" value="Unassembled WGS sequence"/>
</dbReference>
<dbReference type="EC" id="3.4.17.14" evidence="2"/>
<dbReference type="Pfam" id="PF02557">
    <property type="entry name" value="VanY"/>
    <property type="match status" value="1"/>
</dbReference>
<dbReference type="EMBL" id="LEQJ01000013">
    <property type="protein sequence ID" value="RBS29143.1"/>
    <property type="molecule type" value="Genomic_DNA"/>
</dbReference>
<evidence type="ECO:0000313" key="4">
    <source>
        <dbReference type="EMBL" id="OTO00532.1"/>
    </source>
</evidence>
<dbReference type="InterPro" id="IPR058193">
    <property type="entry name" value="VanY/YodJ_core_dom"/>
</dbReference>
<accession>A0A3F3NKS4</accession>
<organism evidence="5 7">
    <name type="scientific">Enterococcus faecium</name>
    <name type="common">Streptococcus faecium</name>
    <dbReference type="NCBI Taxonomy" id="1352"/>
    <lineage>
        <taxon>Bacteria</taxon>
        <taxon>Bacillati</taxon>
        <taxon>Bacillota</taxon>
        <taxon>Bacilli</taxon>
        <taxon>Lactobacillales</taxon>
        <taxon>Enterococcaceae</taxon>
        <taxon>Enterococcus</taxon>
    </lineage>
</organism>
<comment type="caution">
    <text evidence="5">The sequence shown here is derived from an EMBL/GenBank/DDBJ whole genome shotgun (WGS) entry which is preliminary data.</text>
</comment>
<dbReference type="GO" id="GO:0006508">
    <property type="term" value="P:proteolysis"/>
    <property type="evidence" value="ECO:0007669"/>
    <property type="project" value="InterPro"/>
</dbReference>
<dbReference type="PANTHER" id="PTHR34385:SF1">
    <property type="entry name" value="PEPTIDOGLYCAN L-ALANYL-D-GLUTAMATE ENDOPEPTIDASE CWLK"/>
    <property type="match status" value="1"/>
</dbReference>
<dbReference type="Proteomes" id="UP001141166">
    <property type="component" value="Unassembled WGS sequence"/>
</dbReference>
<dbReference type="InterPro" id="IPR052179">
    <property type="entry name" value="DD-CPase-like"/>
</dbReference>
<evidence type="ECO:0000313" key="2">
    <source>
        <dbReference type="EMBL" id="MDC4248539.1"/>
    </source>
</evidence>
<dbReference type="Proteomes" id="UP000194737">
    <property type="component" value="Unassembled WGS sequence"/>
</dbReference>
<sequence length="220" mass="24968">MKRSYKTVAVILLIVLLASIGLFFRKTPQKIQVCGEERDSWNLLLVNAKHKIPQGYTVELQKLSNDQAVDKRIYPDLQLMLDAARAEGIYPKIVSSFRTTEDQEKIMEDKIAAFQEKGYSNQKAKEEAAKWVAAPGTSEHELGLAVDINAESSISTDKEVYEWLADNAYQYGFILRYPSNKVHITGVGYEPWHYRYVGKKAAKKITEAGITLEEYLGKTE</sequence>
<reference evidence="4 6" key="2">
    <citation type="submission" date="2017-05" db="EMBL/GenBank/DDBJ databases">
        <title>The Genome Sequence of Enterococcus faecium 6F2_DIV0138.</title>
        <authorList>
            <consortium name="The Broad Institute Genomics Platform"/>
            <consortium name="The Broad Institute Genomic Center for Infectious Diseases"/>
            <person name="Earl A."/>
            <person name="Manson A."/>
            <person name="Schwartman J."/>
            <person name="Gilmore M."/>
            <person name="Abouelleil A."/>
            <person name="Cao P."/>
            <person name="Chapman S."/>
            <person name="Cusick C."/>
            <person name="Shea T."/>
            <person name="Young S."/>
            <person name="Neafsey D."/>
            <person name="Nusbaum C."/>
            <person name="Birren B."/>
        </authorList>
    </citation>
    <scope>NUCLEOTIDE SEQUENCE [LARGE SCALE GENOMIC DNA]</scope>
    <source>
        <strain evidence="4 6">6F2_DIV0138</strain>
    </source>
</reference>
<dbReference type="PANTHER" id="PTHR34385">
    <property type="entry name" value="D-ALANYL-D-ALANINE CARBOXYPEPTIDASE"/>
    <property type="match status" value="1"/>
</dbReference>
<proteinExistence type="predicted"/>
<dbReference type="Gene3D" id="3.30.1380.10">
    <property type="match status" value="1"/>
</dbReference>
<dbReference type="Proteomes" id="UP001260956">
    <property type="component" value="Unassembled WGS sequence"/>
</dbReference>
<evidence type="ECO:0000313" key="5">
    <source>
        <dbReference type="EMBL" id="RBS29143.1"/>
    </source>
</evidence>
<feature type="domain" description="D-alanyl-D-alanine carboxypeptidase-like core" evidence="1">
    <location>
        <begin position="68"/>
        <end position="199"/>
    </location>
</feature>
<dbReference type="EMBL" id="JAMWMK010000018">
    <property type="protein sequence ID" value="MDC4248539.1"/>
    <property type="molecule type" value="Genomic_DNA"/>
</dbReference>
<name>A0A3F3NKS4_ENTFC</name>
<dbReference type="EMBL" id="NGLB01000001">
    <property type="protein sequence ID" value="OTO00532.1"/>
    <property type="molecule type" value="Genomic_DNA"/>
</dbReference>
<dbReference type="InterPro" id="IPR009045">
    <property type="entry name" value="Zn_M74/Hedgehog-like"/>
</dbReference>
<reference evidence="2" key="3">
    <citation type="submission" date="2022-05" db="EMBL/GenBank/DDBJ databases">
        <title>Draft genome sequences of Clostridium perfringens strains isolated from Peru.</title>
        <authorList>
            <person name="Hurtado R."/>
            <person name="Lima L."/>
            <person name="Sousa T."/>
            <person name="Jaiswal A.K."/>
            <person name="Tiwari S."/>
            <person name="Maturrano L."/>
            <person name="Brenig B."/>
            <person name="Azevedo V."/>
        </authorList>
    </citation>
    <scope>NUCLEOTIDE SEQUENCE</scope>
    <source>
        <strain evidence="2">CP4</strain>
    </source>
</reference>
<keyword evidence="2" id="KW-0378">Hydrolase</keyword>
<evidence type="ECO:0000313" key="6">
    <source>
        <dbReference type="Proteomes" id="UP000194737"/>
    </source>
</evidence>
<keyword evidence="2" id="KW-0121">Carboxypeptidase</keyword>
<evidence type="ECO:0000259" key="1">
    <source>
        <dbReference type="Pfam" id="PF02557"/>
    </source>
</evidence>